<evidence type="ECO:0000313" key="10">
    <source>
        <dbReference type="Proteomes" id="UP000005384"/>
    </source>
</evidence>
<evidence type="ECO:0000259" key="8">
    <source>
        <dbReference type="PROSITE" id="PS50928"/>
    </source>
</evidence>
<comment type="subcellular location">
    <subcellularLocation>
        <location evidence="1 7">Cell membrane</location>
        <topology evidence="1 7">Multi-pass membrane protein</topology>
    </subcellularLocation>
</comment>
<dbReference type="EMBL" id="ADLN01000084">
    <property type="protein sequence ID" value="EHI58824.1"/>
    <property type="molecule type" value="Genomic_DNA"/>
</dbReference>
<feature type="transmembrane region" description="Helical" evidence="7">
    <location>
        <begin position="71"/>
        <end position="98"/>
    </location>
</feature>
<feature type="transmembrane region" description="Helical" evidence="7">
    <location>
        <begin position="183"/>
        <end position="205"/>
    </location>
</feature>
<feature type="domain" description="ABC transmembrane type-1" evidence="8">
    <location>
        <begin position="75"/>
        <end position="272"/>
    </location>
</feature>
<evidence type="ECO:0000256" key="2">
    <source>
        <dbReference type="ARBA" id="ARBA00022448"/>
    </source>
</evidence>
<accession>G5II88</accession>
<feature type="transmembrane region" description="Helical" evidence="7">
    <location>
        <begin position="12"/>
        <end position="37"/>
    </location>
</feature>
<dbReference type="Pfam" id="PF00528">
    <property type="entry name" value="BPD_transp_1"/>
    <property type="match status" value="1"/>
</dbReference>
<keyword evidence="5 7" id="KW-1133">Transmembrane helix</keyword>
<dbReference type="Gene3D" id="1.10.3720.10">
    <property type="entry name" value="MetI-like"/>
    <property type="match status" value="1"/>
</dbReference>
<evidence type="ECO:0000313" key="9">
    <source>
        <dbReference type="EMBL" id="EHI58824.1"/>
    </source>
</evidence>
<evidence type="ECO:0000256" key="7">
    <source>
        <dbReference type="RuleBase" id="RU363032"/>
    </source>
</evidence>
<comment type="similarity">
    <text evidence="7">Belongs to the binding-protein-dependent transport system permease family.</text>
</comment>
<proteinExistence type="inferred from homology"/>
<comment type="caution">
    <text evidence="9">The sequence shown here is derived from an EMBL/GenBank/DDBJ whole genome shotgun (WGS) entry which is preliminary data.</text>
</comment>
<organism evidence="9 10">
    <name type="scientific">Hungatella hathewayi WAL-18680</name>
    <dbReference type="NCBI Taxonomy" id="742737"/>
    <lineage>
        <taxon>Bacteria</taxon>
        <taxon>Bacillati</taxon>
        <taxon>Bacillota</taxon>
        <taxon>Clostridia</taxon>
        <taxon>Lachnospirales</taxon>
        <taxon>Lachnospiraceae</taxon>
        <taxon>Hungatella</taxon>
    </lineage>
</organism>
<protein>
    <recommendedName>
        <fullName evidence="8">ABC transmembrane type-1 domain-containing protein</fullName>
    </recommendedName>
</protein>
<keyword evidence="4 7" id="KW-0812">Transmembrane</keyword>
<reference evidence="9 10" key="1">
    <citation type="submission" date="2011-08" db="EMBL/GenBank/DDBJ databases">
        <title>The Genome Sequence of Clostridium hathewayi WAL-18680.</title>
        <authorList>
            <consortium name="The Broad Institute Genome Sequencing Platform"/>
            <person name="Earl A."/>
            <person name="Ward D."/>
            <person name="Feldgarden M."/>
            <person name="Gevers D."/>
            <person name="Finegold S.M."/>
            <person name="Summanen P.H."/>
            <person name="Molitoris D.R."/>
            <person name="Song M."/>
            <person name="Daigneault M."/>
            <person name="Allen-Vercoe E."/>
            <person name="Young S.K."/>
            <person name="Zeng Q."/>
            <person name="Gargeya S."/>
            <person name="Fitzgerald M."/>
            <person name="Haas B."/>
            <person name="Abouelleil A."/>
            <person name="Alvarado L."/>
            <person name="Arachchi H.M."/>
            <person name="Berlin A."/>
            <person name="Brown A."/>
            <person name="Chapman S.B."/>
            <person name="Chen Z."/>
            <person name="Dunbar C."/>
            <person name="Freedman E."/>
            <person name="Gearin G."/>
            <person name="Gellesch M."/>
            <person name="Goldberg J."/>
            <person name="Griggs A."/>
            <person name="Gujja S."/>
            <person name="Heiman D."/>
            <person name="Howarth C."/>
            <person name="Larson L."/>
            <person name="Lui A."/>
            <person name="MacDonald P.J.P."/>
            <person name="Montmayeur A."/>
            <person name="Murphy C."/>
            <person name="Neiman D."/>
            <person name="Pearson M."/>
            <person name="Priest M."/>
            <person name="Roberts A."/>
            <person name="Saif S."/>
            <person name="Shea T."/>
            <person name="Shenoy N."/>
            <person name="Sisk P."/>
            <person name="Stolte C."/>
            <person name="Sykes S."/>
            <person name="Wortman J."/>
            <person name="Nusbaum C."/>
            <person name="Birren B."/>
        </authorList>
    </citation>
    <scope>NUCLEOTIDE SEQUENCE [LARGE SCALE GENOMIC DNA]</scope>
    <source>
        <strain evidence="9 10">WAL-18680</strain>
    </source>
</reference>
<feature type="transmembrane region" description="Helical" evidence="7">
    <location>
        <begin position="110"/>
        <end position="130"/>
    </location>
</feature>
<feature type="transmembrane region" description="Helical" evidence="7">
    <location>
        <begin position="256"/>
        <end position="275"/>
    </location>
</feature>
<evidence type="ECO:0000256" key="3">
    <source>
        <dbReference type="ARBA" id="ARBA00022475"/>
    </source>
</evidence>
<evidence type="ECO:0000256" key="5">
    <source>
        <dbReference type="ARBA" id="ARBA00022989"/>
    </source>
</evidence>
<dbReference type="RefSeq" id="WP_006781195.1">
    <property type="nucleotide sequence ID" value="NZ_CP040506.1"/>
</dbReference>
<dbReference type="PANTHER" id="PTHR43744:SF9">
    <property type="entry name" value="POLYGALACTURONAN_RHAMNOGALACTURONAN TRANSPORT SYSTEM PERMEASE PROTEIN YTCP"/>
    <property type="match status" value="1"/>
</dbReference>
<evidence type="ECO:0000256" key="6">
    <source>
        <dbReference type="ARBA" id="ARBA00023136"/>
    </source>
</evidence>
<dbReference type="Proteomes" id="UP000005384">
    <property type="component" value="Unassembled WGS sequence"/>
</dbReference>
<gene>
    <name evidence="9" type="ORF">HMPREF9473_03216</name>
</gene>
<evidence type="ECO:0000256" key="1">
    <source>
        <dbReference type="ARBA" id="ARBA00004651"/>
    </source>
</evidence>
<dbReference type="OrthoDB" id="157184at2"/>
<dbReference type="GO" id="GO:0055085">
    <property type="term" value="P:transmembrane transport"/>
    <property type="evidence" value="ECO:0007669"/>
    <property type="project" value="InterPro"/>
</dbReference>
<dbReference type="CDD" id="cd06261">
    <property type="entry name" value="TM_PBP2"/>
    <property type="match status" value="1"/>
</dbReference>
<sequence length="290" mass="32501">MGMRESLWDRVFRLAMTGILLLLAVVMMIPLVSVLALSFSSKAASDMNAVNLLPVGFTFDSWRYILFNRDIWRAFFITVAATVSGVVLSLAITSLFAYPLSKKEFKASKLLMIVALITMVFKAPVVPYFLTLKNIGLFNNPLVLVLPQILTAYNMIIMRSFFQQFPKEVEEAAMIDGASRFKVFYQIVLPSSKAVLATVGLFYGVTLWNQFQHPMMFIQDMKLFPLQMKIRQLIGSGSELQNVAASINVNYSDRTLQAVVVVFAILPIIAVYPFIQKYFTKGAMLGSVKG</sequence>
<name>G5II88_9FIRM</name>
<dbReference type="SUPFAM" id="SSF161098">
    <property type="entry name" value="MetI-like"/>
    <property type="match status" value="1"/>
</dbReference>
<dbReference type="GO" id="GO:0005886">
    <property type="term" value="C:plasma membrane"/>
    <property type="evidence" value="ECO:0007669"/>
    <property type="project" value="UniProtKB-SubCell"/>
</dbReference>
<dbReference type="InterPro" id="IPR000515">
    <property type="entry name" value="MetI-like"/>
</dbReference>
<keyword evidence="3" id="KW-1003">Cell membrane</keyword>
<keyword evidence="10" id="KW-1185">Reference proteome</keyword>
<dbReference type="AlphaFoldDB" id="G5II88"/>
<dbReference type="InterPro" id="IPR035906">
    <property type="entry name" value="MetI-like_sf"/>
</dbReference>
<keyword evidence="6 7" id="KW-0472">Membrane</keyword>
<dbReference type="PROSITE" id="PS50928">
    <property type="entry name" value="ABC_TM1"/>
    <property type="match status" value="1"/>
</dbReference>
<dbReference type="PATRIC" id="fig|742737.3.peg.3193"/>
<keyword evidence="2 7" id="KW-0813">Transport</keyword>
<dbReference type="HOGENOM" id="CLU_016047_1_0_9"/>
<dbReference type="PANTHER" id="PTHR43744">
    <property type="entry name" value="ABC TRANSPORTER PERMEASE PROTEIN MG189-RELATED-RELATED"/>
    <property type="match status" value="1"/>
</dbReference>
<evidence type="ECO:0000256" key="4">
    <source>
        <dbReference type="ARBA" id="ARBA00022692"/>
    </source>
</evidence>
<feature type="transmembrane region" description="Helical" evidence="7">
    <location>
        <begin position="142"/>
        <end position="162"/>
    </location>
</feature>